<accession>A0A845A2J1</accession>
<evidence type="ECO:0000313" key="2">
    <source>
        <dbReference type="Proteomes" id="UP000460626"/>
    </source>
</evidence>
<organism evidence="1 2">
    <name type="scientific">Aurantiacibacter arachoides</name>
    <dbReference type="NCBI Taxonomy" id="1850444"/>
    <lineage>
        <taxon>Bacteria</taxon>
        <taxon>Pseudomonadati</taxon>
        <taxon>Pseudomonadota</taxon>
        <taxon>Alphaproteobacteria</taxon>
        <taxon>Sphingomonadales</taxon>
        <taxon>Erythrobacteraceae</taxon>
        <taxon>Aurantiacibacter</taxon>
    </lineage>
</organism>
<dbReference type="Gene3D" id="3.40.50.10600">
    <property type="entry name" value="SpoIIaa-like domains"/>
    <property type="match status" value="1"/>
</dbReference>
<proteinExistence type="predicted"/>
<dbReference type="Pfam" id="PF11964">
    <property type="entry name" value="SpoIIAA-like"/>
    <property type="match status" value="1"/>
</dbReference>
<dbReference type="OrthoDB" id="555504at2"/>
<comment type="caution">
    <text evidence="1">The sequence shown here is derived from an EMBL/GenBank/DDBJ whole genome shotgun (WGS) entry which is preliminary data.</text>
</comment>
<name>A0A845A2J1_9SPHN</name>
<sequence>MLDIVEGNGLIRVRAGATLESSDYDRFVPLFERIAVRKRRAVPMVIELAPDFSGRDVGGIWRDLRFDVKHKEQFGRIAVIGTRDWDEWATELSDALFPPAEVRFFEPGAGGSAELWAWTGPAGEGEAP</sequence>
<dbReference type="AlphaFoldDB" id="A0A845A2J1"/>
<dbReference type="SUPFAM" id="SSF52091">
    <property type="entry name" value="SpoIIaa-like"/>
    <property type="match status" value="1"/>
</dbReference>
<dbReference type="EMBL" id="WTYH01000001">
    <property type="protein sequence ID" value="MXO93914.1"/>
    <property type="molecule type" value="Genomic_DNA"/>
</dbReference>
<reference evidence="1 2" key="1">
    <citation type="submission" date="2019-12" db="EMBL/GenBank/DDBJ databases">
        <title>Genomic-based taxomic classification of the family Erythrobacteraceae.</title>
        <authorList>
            <person name="Xu L."/>
        </authorList>
    </citation>
    <scope>NUCLEOTIDE SEQUENCE [LARGE SCALE GENOMIC DNA]</scope>
    <source>
        <strain evidence="1 2">RC4-10-4</strain>
    </source>
</reference>
<protein>
    <submittedName>
        <fullName evidence="1">STAS/SEC14 domain-containing protein</fullName>
    </submittedName>
</protein>
<dbReference type="Proteomes" id="UP000460626">
    <property type="component" value="Unassembled WGS sequence"/>
</dbReference>
<evidence type="ECO:0000313" key="1">
    <source>
        <dbReference type="EMBL" id="MXO93914.1"/>
    </source>
</evidence>
<dbReference type="RefSeq" id="WP_131453197.1">
    <property type="nucleotide sequence ID" value="NZ_BMJK01000001.1"/>
</dbReference>
<dbReference type="InterPro" id="IPR036513">
    <property type="entry name" value="STAS_dom_sf"/>
</dbReference>
<gene>
    <name evidence="1" type="ORF">GRI62_09910</name>
</gene>
<dbReference type="InterPro" id="IPR021866">
    <property type="entry name" value="SpoIIAA-like"/>
</dbReference>
<dbReference type="InterPro" id="IPR038396">
    <property type="entry name" value="SpoIIAA-like_sf"/>
</dbReference>
<keyword evidence="2" id="KW-1185">Reference proteome</keyword>